<protein>
    <submittedName>
        <fullName evidence="1">Uncharacterized protein</fullName>
    </submittedName>
</protein>
<dbReference type="RefSeq" id="WP_071059472.1">
    <property type="nucleotide sequence ID" value="NZ_MAXA01000002.1"/>
</dbReference>
<gene>
    <name evidence="1" type="ORF">BBK14_01715</name>
</gene>
<organism evidence="1 2">
    <name type="scientific">Parafrankia soli</name>
    <dbReference type="NCBI Taxonomy" id="2599596"/>
    <lineage>
        <taxon>Bacteria</taxon>
        <taxon>Bacillati</taxon>
        <taxon>Actinomycetota</taxon>
        <taxon>Actinomycetes</taxon>
        <taxon>Frankiales</taxon>
        <taxon>Frankiaceae</taxon>
        <taxon>Parafrankia</taxon>
    </lineage>
</organism>
<dbReference type="OrthoDB" id="4206848at2"/>
<keyword evidence="2" id="KW-1185">Reference proteome</keyword>
<accession>A0A1S1RLC9</accession>
<dbReference type="Proteomes" id="UP000179769">
    <property type="component" value="Unassembled WGS sequence"/>
</dbReference>
<sequence>MPTLAPTRRARELSDRTQRAWLAAKDAVGHKPGYLIDRWHGRAPWSDLPAEERSDAGLDALDALDAAIAATQAARDALAAELLEAGVLAPPLVESEDLPATTWQALTDEGHFGATEGELARLVVSDLAAELSDAAHQLVPTQSRRGDVLVESAWTIVHQAQALLTAVVIAAQTRATPWSEIDTVIGGQEGYDECARRPTEARYAQALAEWHRGIDRPYHLYGGRIHAQLPHAALHPRQTARRLDAWVLARRQPRDYDGGGDTPVSAHTVDATGNDHTSWLISTVLGVSSRTMYGLREPGPVATRVHAERKVITLAAAAKPGDTKAAETLAAGRAELDAMRARNVEASA</sequence>
<proteinExistence type="predicted"/>
<dbReference type="EMBL" id="MAXA01000002">
    <property type="protein sequence ID" value="OHV46591.1"/>
    <property type="molecule type" value="Genomic_DNA"/>
</dbReference>
<dbReference type="AlphaFoldDB" id="A0A1S1RLC9"/>
<evidence type="ECO:0000313" key="2">
    <source>
        <dbReference type="Proteomes" id="UP000179769"/>
    </source>
</evidence>
<evidence type="ECO:0000313" key="1">
    <source>
        <dbReference type="EMBL" id="OHV46591.1"/>
    </source>
</evidence>
<reference evidence="2" key="1">
    <citation type="submission" date="2016-07" db="EMBL/GenBank/DDBJ databases">
        <title>Frankia sp. NRRL B-16219 Genome sequencing.</title>
        <authorList>
            <person name="Ghodhbane-Gtari F."/>
            <person name="Swanson E."/>
            <person name="Gueddou A."/>
            <person name="Louati M."/>
            <person name="Nouioui I."/>
            <person name="Hezbri K."/>
            <person name="Abebe-Akele F."/>
            <person name="Simpson S."/>
            <person name="Morris K."/>
            <person name="Thomas K."/>
            <person name="Gtari M."/>
            <person name="Tisa L.S."/>
        </authorList>
    </citation>
    <scope>NUCLEOTIDE SEQUENCE [LARGE SCALE GENOMIC DNA]</scope>
    <source>
        <strain evidence="2">NRRL B-16219</strain>
    </source>
</reference>
<name>A0A1S1RLC9_9ACTN</name>
<comment type="caution">
    <text evidence="1">The sequence shown here is derived from an EMBL/GenBank/DDBJ whole genome shotgun (WGS) entry which is preliminary data.</text>
</comment>